<feature type="transmembrane region" description="Helical" evidence="1">
    <location>
        <begin position="73"/>
        <end position="94"/>
    </location>
</feature>
<accession>A6DL28</accession>
<sequence>MLEDGFTFQAFIDFMSRMVKMMGYFNIILCFVALKEHLKTKKLSTPAKCLLVFLAVDFIIRLIHAFAGRDTAGRYYFIEFFIILTPAAIGFMILGKKITEKTSFAYERIVFYTLVTIALGQMIIVFKPRPHKEYLFSFAEHIKNQAPKDAYVYGLMPRINYLAGKEHRMEIFIADRLKKDIKRGLYSKPQSIFFACKGEAVPKDFDAIMVWKKVLSTQNHKKKTYTLFQGVTYKK</sequence>
<feature type="transmembrane region" description="Helical" evidence="1">
    <location>
        <begin position="106"/>
        <end position="126"/>
    </location>
</feature>
<comment type="caution">
    <text evidence="2">The sequence shown here is derived from an EMBL/GenBank/DDBJ whole genome shotgun (WGS) entry which is preliminary data.</text>
</comment>
<name>A6DL28_9BACT</name>
<evidence type="ECO:0000313" key="2">
    <source>
        <dbReference type="EMBL" id="EDM27630.1"/>
    </source>
</evidence>
<keyword evidence="1" id="KW-1133">Transmembrane helix</keyword>
<evidence type="ECO:0000256" key="1">
    <source>
        <dbReference type="SAM" id="Phobius"/>
    </source>
</evidence>
<dbReference type="Proteomes" id="UP000004947">
    <property type="component" value="Unassembled WGS sequence"/>
</dbReference>
<organism evidence="2 3">
    <name type="scientific">Lentisphaera araneosa HTCC2155</name>
    <dbReference type="NCBI Taxonomy" id="313628"/>
    <lineage>
        <taxon>Bacteria</taxon>
        <taxon>Pseudomonadati</taxon>
        <taxon>Lentisphaerota</taxon>
        <taxon>Lentisphaeria</taxon>
        <taxon>Lentisphaerales</taxon>
        <taxon>Lentisphaeraceae</taxon>
        <taxon>Lentisphaera</taxon>
    </lineage>
</organism>
<keyword evidence="3" id="KW-1185">Reference proteome</keyword>
<evidence type="ECO:0000313" key="3">
    <source>
        <dbReference type="Proteomes" id="UP000004947"/>
    </source>
</evidence>
<dbReference type="EMBL" id="ABCK01000008">
    <property type="protein sequence ID" value="EDM27630.1"/>
    <property type="molecule type" value="Genomic_DNA"/>
</dbReference>
<gene>
    <name evidence="2" type="ORF">LNTAR_20528</name>
</gene>
<proteinExistence type="predicted"/>
<feature type="transmembrane region" description="Helical" evidence="1">
    <location>
        <begin position="21"/>
        <end position="38"/>
    </location>
</feature>
<reference evidence="2 3" key="1">
    <citation type="journal article" date="2010" name="J. Bacteriol.">
        <title>Genome sequence of Lentisphaera araneosa HTCC2155T, the type species of the order Lentisphaerales in the phylum Lentisphaerae.</title>
        <authorList>
            <person name="Thrash J.C."/>
            <person name="Cho J.C."/>
            <person name="Vergin K.L."/>
            <person name="Morris R.M."/>
            <person name="Giovannoni S.J."/>
        </authorList>
    </citation>
    <scope>NUCLEOTIDE SEQUENCE [LARGE SCALE GENOMIC DNA]</scope>
    <source>
        <strain evidence="2 3">HTCC2155</strain>
    </source>
</reference>
<feature type="transmembrane region" description="Helical" evidence="1">
    <location>
        <begin position="50"/>
        <end position="67"/>
    </location>
</feature>
<protein>
    <submittedName>
        <fullName evidence="2">Uncharacterized protein</fullName>
    </submittedName>
</protein>
<dbReference type="RefSeq" id="WP_007278590.1">
    <property type="nucleotide sequence ID" value="NZ_ABCK01000008.1"/>
</dbReference>
<keyword evidence="1" id="KW-0812">Transmembrane</keyword>
<keyword evidence="1" id="KW-0472">Membrane</keyword>
<dbReference type="AlphaFoldDB" id="A6DL28"/>